<dbReference type="AlphaFoldDB" id="A0A2X1JDY5"/>
<dbReference type="PANTHER" id="PTHR39569:SF1">
    <property type="entry name" value="INORGANIC TRIPHOSPHATASE"/>
    <property type="match status" value="1"/>
</dbReference>
<organism evidence="2 3">
    <name type="scientific">Escherichia coli</name>
    <dbReference type="NCBI Taxonomy" id="562"/>
    <lineage>
        <taxon>Bacteria</taxon>
        <taxon>Pseudomonadati</taxon>
        <taxon>Pseudomonadota</taxon>
        <taxon>Gammaproteobacteria</taxon>
        <taxon>Enterobacterales</taxon>
        <taxon>Enterobacteriaceae</taxon>
        <taxon>Escherichia</taxon>
    </lineage>
</organism>
<dbReference type="Proteomes" id="UP000250561">
    <property type="component" value="Unassembled WGS sequence"/>
</dbReference>
<dbReference type="Pfam" id="PF05235">
    <property type="entry name" value="CHAD"/>
    <property type="match status" value="1"/>
</dbReference>
<name>A0A2X1JDY5_ECOLX</name>
<gene>
    <name evidence="2" type="ORF">NCTC11126_03121</name>
</gene>
<reference evidence="2 3" key="1">
    <citation type="submission" date="2018-06" db="EMBL/GenBank/DDBJ databases">
        <authorList>
            <consortium name="Pathogen Informatics"/>
            <person name="Doyle S."/>
        </authorList>
    </citation>
    <scope>NUCLEOTIDE SEQUENCE [LARGE SCALE GENOMIC DNA]</scope>
    <source>
        <strain evidence="2 3">NCTC11126</strain>
    </source>
</reference>
<protein>
    <submittedName>
        <fullName evidence="2">Putative adenylate cyclase</fullName>
    </submittedName>
</protein>
<dbReference type="InterPro" id="IPR023577">
    <property type="entry name" value="CYTH_domain"/>
</dbReference>
<dbReference type="InterPro" id="IPR007899">
    <property type="entry name" value="CHAD_dom"/>
</dbReference>
<sequence>MAVDGSQIEIALDQGEVKAGEFAEPICELELELLSGDTRAVLKLANQLVSQTGLRQGSLSKAARGYHLAQGNPAREIKPTTILHVAAKADVEQGLEAALELALAQWQYHEELWVRGNDAAKEQVLAAISLVRHTLMLFGGIVPRKASTHLRDLLNSMRGDHCFCGVCRDGGLLYRNGNGEAGVDRMVGKQSMAAIF</sequence>
<proteinExistence type="predicted"/>
<evidence type="ECO:0000259" key="1">
    <source>
        <dbReference type="PROSITE" id="PS51707"/>
    </source>
</evidence>
<dbReference type="GO" id="GO:0050355">
    <property type="term" value="F:inorganic triphosphate phosphatase activity"/>
    <property type="evidence" value="ECO:0007669"/>
    <property type="project" value="InterPro"/>
</dbReference>
<dbReference type="PROSITE" id="PS51707">
    <property type="entry name" value="CYTH"/>
    <property type="match status" value="1"/>
</dbReference>
<evidence type="ECO:0000313" key="3">
    <source>
        <dbReference type="Proteomes" id="UP000250561"/>
    </source>
</evidence>
<dbReference type="InterPro" id="IPR039013">
    <property type="entry name" value="YgiF"/>
</dbReference>
<evidence type="ECO:0000313" key="2">
    <source>
        <dbReference type="EMBL" id="SPW45838.1"/>
    </source>
</evidence>
<dbReference type="InterPro" id="IPR033469">
    <property type="entry name" value="CYTH-like_dom_sf"/>
</dbReference>
<dbReference type="PANTHER" id="PTHR39569">
    <property type="entry name" value="INORGANIC TRIPHOSPHATASE"/>
    <property type="match status" value="1"/>
</dbReference>
<dbReference type="SUPFAM" id="SSF55154">
    <property type="entry name" value="CYTH-like phosphatases"/>
    <property type="match status" value="1"/>
</dbReference>
<feature type="domain" description="CYTH" evidence="1">
    <location>
        <begin position="1"/>
        <end position="72"/>
    </location>
</feature>
<dbReference type="Pfam" id="PF01928">
    <property type="entry name" value="CYTH"/>
    <property type="match status" value="1"/>
</dbReference>
<dbReference type="EMBL" id="UARS01000006">
    <property type="protein sequence ID" value="SPW45838.1"/>
    <property type="molecule type" value="Genomic_DNA"/>
</dbReference>
<dbReference type="GO" id="GO:0046872">
    <property type="term" value="F:metal ion binding"/>
    <property type="evidence" value="ECO:0007669"/>
    <property type="project" value="TreeGrafter"/>
</dbReference>
<accession>A0A2X1JDY5</accession>